<organism evidence="2 3">
    <name type="scientific">Cryptolaemus montrouzieri</name>
    <dbReference type="NCBI Taxonomy" id="559131"/>
    <lineage>
        <taxon>Eukaryota</taxon>
        <taxon>Metazoa</taxon>
        <taxon>Ecdysozoa</taxon>
        <taxon>Arthropoda</taxon>
        <taxon>Hexapoda</taxon>
        <taxon>Insecta</taxon>
        <taxon>Pterygota</taxon>
        <taxon>Neoptera</taxon>
        <taxon>Endopterygota</taxon>
        <taxon>Coleoptera</taxon>
        <taxon>Polyphaga</taxon>
        <taxon>Cucujiformia</taxon>
        <taxon>Coccinelloidea</taxon>
        <taxon>Coccinellidae</taxon>
        <taxon>Scymninae</taxon>
        <taxon>Scymnini</taxon>
        <taxon>Cryptolaemus</taxon>
    </lineage>
</organism>
<protein>
    <submittedName>
        <fullName evidence="2">Uncharacterized protein</fullName>
    </submittedName>
</protein>
<evidence type="ECO:0000313" key="2">
    <source>
        <dbReference type="EMBL" id="KAL3279371.1"/>
    </source>
</evidence>
<evidence type="ECO:0000313" key="3">
    <source>
        <dbReference type="Proteomes" id="UP001516400"/>
    </source>
</evidence>
<feature type="region of interest" description="Disordered" evidence="1">
    <location>
        <begin position="1"/>
        <end position="80"/>
    </location>
</feature>
<comment type="caution">
    <text evidence="2">The sequence shown here is derived from an EMBL/GenBank/DDBJ whole genome shotgun (WGS) entry which is preliminary data.</text>
</comment>
<dbReference type="Proteomes" id="UP001516400">
    <property type="component" value="Unassembled WGS sequence"/>
</dbReference>
<name>A0ABD2NM09_9CUCU</name>
<reference evidence="2 3" key="1">
    <citation type="journal article" date="2021" name="BMC Biol.">
        <title>Horizontally acquired antibacterial genes associated with adaptive radiation of ladybird beetles.</title>
        <authorList>
            <person name="Li H.S."/>
            <person name="Tang X.F."/>
            <person name="Huang Y.H."/>
            <person name="Xu Z.Y."/>
            <person name="Chen M.L."/>
            <person name="Du X.Y."/>
            <person name="Qiu B.Y."/>
            <person name="Chen P.T."/>
            <person name="Zhang W."/>
            <person name="Slipinski A."/>
            <person name="Escalona H.E."/>
            <person name="Waterhouse R.M."/>
            <person name="Zwick A."/>
            <person name="Pang H."/>
        </authorList>
    </citation>
    <scope>NUCLEOTIDE SEQUENCE [LARGE SCALE GENOMIC DNA]</scope>
    <source>
        <strain evidence="2">SYSU2018</strain>
    </source>
</reference>
<feature type="compositionally biased region" description="Low complexity" evidence="1">
    <location>
        <begin position="1"/>
        <end position="15"/>
    </location>
</feature>
<proteinExistence type="predicted"/>
<dbReference type="AlphaFoldDB" id="A0ABD2NM09"/>
<keyword evidence="3" id="KW-1185">Reference proteome</keyword>
<accession>A0ABD2NM09</accession>
<evidence type="ECO:0000256" key="1">
    <source>
        <dbReference type="SAM" id="MobiDB-lite"/>
    </source>
</evidence>
<dbReference type="EMBL" id="JABFTP020000124">
    <property type="protein sequence ID" value="KAL3279371.1"/>
    <property type="molecule type" value="Genomic_DNA"/>
</dbReference>
<sequence>MAWYKENQAKNNLKKNNADPVISESVNKNKSRLTEKEKIEAKVPNRLLKETESSARRKQLKKNPAIGPEHPLLQHSEHRFEPQYIRRPDEDADSGIAMPRPPMAQKKSVFTIAYNDMHTSQIHDNTTATPP</sequence>
<gene>
    <name evidence="2" type="ORF">HHI36_016881</name>
</gene>
<feature type="compositionally biased region" description="Basic and acidic residues" evidence="1">
    <location>
        <begin position="32"/>
        <end position="55"/>
    </location>
</feature>